<dbReference type="Pfam" id="PF01885">
    <property type="entry name" value="PTS_2-RNA"/>
    <property type="match status" value="1"/>
</dbReference>
<dbReference type="InterPro" id="IPR002745">
    <property type="entry name" value="Ptrans_KptA/Tpt1"/>
</dbReference>
<keyword evidence="8" id="KW-1185">Reference proteome</keyword>
<comment type="caution">
    <text evidence="7">The sequence shown here is derived from an EMBL/GenBank/DDBJ whole genome shotgun (WGS) entry which is preliminary data.</text>
</comment>
<evidence type="ECO:0000256" key="3">
    <source>
        <dbReference type="ARBA" id="ARBA00012007"/>
    </source>
</evidence>
<dbReference type="GO" id="GO:0006388">
    <property type="term" value="P:tRNA splicing, via endonucleolytic cleavage and ligation"/>
    <property type="evidence" value="ECO:0007669"/>
    <property type="project" value="TreeGrafter"/>
</dbReference>
<dbReference type="PANTHER" id="PTHR12684:SF2">
    <property type="entry name" value="TRNA 2'-PHOSPHOTRANSFERASE 1"/>
    <property type="match status" value="1"/>
</dbReference>
<gene>
    <name evidence="7" type="ORF">WHR41_00423</name>
</gene>
<evidence type="ECO:0000256" key="1">
    <source>
        <dbReference type="ARBA" id="ARBA00003343"/>
    </source>
</evidence>
<accession>A0AB34L0P0</accession>
<protein>
    <recommendedName>
        <fullName evidence="3">2'-phosphotransferase</fullName>
        <ecNumber evidence="3">2.7.1.160</ecNumber>
    </recommendedName>
</protein>
<evidence type="ECO:0000256" key="4">
    <source>
        <dbReference type="ARBA" id="ARBA00022679"/>
    </source>
</evidence>
<evidence type="ECO:0000256" key="6">
    <source>
        <dbReference type="ARBA" id="ARBA00047949"/>
    </source>
</evidence>
<dbReference type="GO" id="GO:0000215">
    <property type="term" value="F:tRNA 2'-phosphotransferase activity"/>
    <property type="evidence" value="ECO:0007669"/>
    <property type="project" value="UniProtKB-EC"/>
</dbReference>
<dbReference type="GeneID" id="96001867"/>
<dbReference type="SUPFAM" id="SSF56399">
    <property type="entry name" value="ADP-ribosylation"/>
    <property type="match status" value="1"/>
</dbReference>
<keyword evidence="4" id="KW-0808">Transferase</keyword>
<evidence type="ECO:0000313" key="8">
    <source>
        <dbReference type="Proteomes" id="UP000803884"/>
    </source>
</evidence>
<evidence type="ECO:0000313" key="7">
    <source>
        <dbReference type="EMBL" id="KAL1590813.1"/>
    </source>
</evidence>
<reference evidence="7 8" key="1">
    <citation type="journal article" date="2020" name="Microbiol. Resour. Announc.">
        <title>Draft Genome Sequence of a Cladosporium Species Isolated from the Mesophotic Ascidian Didemnum maculosum.</title>
        <authorList>
            <person name="Gioti A."/>
            <person name="Siaperas R."/>
            <person name="Nikolaivits E."/>
            <person name="Le Goff G."/>
            <person name="Ouazzani J."/>
            <person name="Kotoulas G."/>
            <person name="Topakas E."/>
        </authorList>
    </citation>
    <scope>NUCLEOTIDE SEQUENCE [LARGE SCALE GENOMIC DNA]</scope>
    <source>
        <strain evidence="7 8">TM138-S3</strain>
    </source>
</reference>
<dbReference type="InterPro" id="IPR042080">
    <property type="entry name" value="RNA_2'-PTrans_N"/>
</dbReference>
<keyword evidence="5" id="KW-0520">NAD</keyword>
<dbReference type="Proteomes" id="UP000803884">
    <property type="component" value="Unassembled WGS sequence"/>
</dbReference>
<comment type="function">
    <text evidence="1">Catalyzes the last step of tRNA splicing, the transfer of the splice junction 2'-phosphate from ligated tRNA to NAD to produce ADP-ribose 1''-2'' cyclic phosphate.</text>
</comment>
<sequence>MARGNREPLPRATQVSKKMSWLLRHGAEEEGLQFLDGGFLNAADVISNRKFKSMKITFAEMKEVVAADEKQRYTMMPKPDTDAASDKPSDFLIRANQGHSVKMESEGLLTPVTKENAPATAVHGTTHAAWGLIVSSGGLKAMGRNHVHFASGLPAGFTSIVEHDEATQTAAPVISGMRKTSTILVFLDVARAMDAGLTFGLSDNGVLLTEGDKNGLVPLELFQRVEDRTGLGVLVQDGKIVKEAPASWAKGKGKA</sequence>
<dbReference type="Gene3D" id="1.10.10.970">
    <property type="entry name" value="RNA 2'-phosphotransferase, Tpt1/KptA family, N-terminal domain"/>
    <property type="match status" value="1"/>
</dbReference>
<evidence type="ECO:0000256" key="5">
    <source>
        <dbReference type="ARBA" id="ARBA00023027"/>
    </source>
</evidence>
<dbReference type="EMBL" id="JAAQHG020000001">
    <property type="protein sequence ID" value="KAL1590813.1"/>
    <property type="molecule type" value="Genomic_DNA"/>
</dbReference>
<dbReference type="EC" id="2.7.1.160" evidence="3"/>
<dbReference type="RefSeq" id="XP_069233918.1">
    <property type="nucleotide sequence ID" value="XM_069369029.1"/>
</dbReference>
<dbReference type="AlphaFoldDB" id="A0AB34L0P0"/>
<evidence type="ECO:0000256" key="2">
    <source>
        <dbReference type="ARBA" id="ARBA00009836"/>
    </source>
</evidence>
<comment type="catalytic activity">
    <reaction evidence="6">
        <text>2'-phospho-[ligated tRNA] + NAD(+) = mature tRNA + ADP-alpha-D-ribose 1'',2''-cyclic phosphate + nicotinamide</text>
        <dbReference type="Rhea" id="RHEA:23324"/>
        <dbReference type="Rhea" id="RHEA-COMP:11106"/>
        <dbReference type="Rhea" id="RHEA-COMP:11107"/>
        <dbReference type="ChEBI" id="CHEBI:17154"/>
        <dbReference type="ChEBI" id="CHEBI:57540"/>
        <dbReference type="ChEBI" id="CHEBI:76596"/>
        <dbReference type="ChEBI" id="CHEBI:82883"/>
        <dbReference type="ChEBI" id="CHEBI:85027"/>
        <dbReference type="EC" id="2.7.1.160"/>
    </reaction>
</comment>
<dbReference type="PANTHER" id="PTHR12684">
    <property type="entry name" value="PUTATIVE PHOSPHOTRANSFERASE"/>
    <property type="match status" value="1"/>
</dbReference>
<organism evidence="7 8">
    <name type="scientific">Cladosporium halotolerans</name>
    <dbReference type="NCBI Taxonomy" id="1052096"/>
    <lineage>
        <taxon>Eukaryota</taxon>
        <taxon>Fungi</taxon>
        <taxon>Dikarya</taxon>
        <taxon>Ascomycota</taxon>
        <taxon>Pezizomycotina</taxon>
        <taxon>Dothideomycetes</taxon>
        <taxon>Dothideomycetidae</taxon>
        <taxon>Cladosporiales</taxon>
        <taxon>Cladosporiaceae</taxon>
        <taxon>Cladosporium</taxon>
    </lineage>
</organism>
<comment type="similarity">
    <text evidence="2">Belongs to the KptA/TPT1 family.</text>
</comment>
<dbReference type="InterPro" id="IPR042081">
    <property type="entry name" value="RNA_2'-PTrans_C"/>
</dbReference>
<name>A0AB34L0P0_9PEZI</name>
<dbReference type="Gene3D" id="3.20.170.30">
    <property type="match status" value="1"/>
</dbReference>
<proteinExistence type="inferred from homology"/>